<evidence type="ECO:0000313" key="3">
    <source>
        <dbReference type="EMBL" id="CAF3191783.1"/>
    </source>
</evidence>
<dbReference type="EMBL" id="CAJNYD010000039">
    <property type="protein sequence ID" value="CAF3191783.1"/>
    <property type="molecule type" value="Genomic_DNA"/>
</dbReference>
<organism evidence="3 4">
    <name type="scientific">Rotaria socialis</name>
    <dbReference type="NCBI Taxonomy" id="392032"/>
    <lineage>
        <taxon>Eukaryota</taxon>
        <taxon>Metazoa</taxon>
        <taxon>Spiralia</taxon>
        <taxon>Gnathifera</taxon>
        <taxon>Rotifera</taxon>
        <taxon>Eurotatoria</taxon>
        <taxon>Bdelloidea</taxon>
        <taxon>Philodinida</taxon>
        <taxon>Philodinidae</taxon>
        <taxon>Rotaria</taxon>
    </lineage>
</organism>
<feature type="signal peptide" evidence="2">
    <location>
        <begin position="1"/>
        <end position="18"/>
    </location>
</feature>
<feature type="chain" id="PRO_5032840200" evidence="2">
    <location>
        <begin position="19"/>
        <end position="89"/>
    </location>
</feature>
<feature type="compositionally biased region" description="Basic residues" evidence="1">
    <location>
        <begin position="21"/>
        <end position="37"/>
    </location>
</feature>
<reference evidence="3" key="1">
    <citation type="submission" date="2021-02" db="EMBL/GenBank/DDBJ databases">
        <authorList>
            <person name="Nowell W R."/>
        </authorList>
    </citation>
    <scope>NUCLEOTIDE SEQUENCE</scope>
</reference>
<dbReference type="Proteomes" id="UP000663833">
    <property type="component" value="Unassembled WGS sequence"/>
</dbReference>
<evidence type="ECO:0000313" key="4">
    <source>
        <dbReference type="Proteomes" id="UP000663833"/>
    </source>
</evidence>
<dbReference type="AlphaFoldDB" id="A0A817QBY5"/>
<comment type="caution">
    <text evidence="3">The sequence shown here is derived from an EMBL/GenBank/DDBJ whole genome shotgun (WGS) entry which is preliminary data.</text>
</comment>
<keyword evidence="2" id="KW-0732">Signal</keyword>
<evidence type="ECO:0000256" key="1">
    <source>
        <dbReference type="SAM" id="MobiDB-lite"/>
    </source>
</evidence>
<feature type="region of interest" description="Disordered" evidence="1">
    <location>
        <begin position="21"/>
        <end position="48"/>
    </location>
</feature>
<name>A0A817QBY5_9BILA</name>
<gene>
    <name evidence="3" type="ORF">LUA448_LOCUS1634</name>
</gene>
<evidence type="ECO:0000256" key="2">
    <source>
        <dbReference type="SAM" id="SignalP"/>
    </source>
</evidence>
<protein>
    <submittedName>
        <fullName evidence="3">Uncharacterized protein</fullName>
    </submittedName>
</protein>
<proteinExistence type="predicted"/>
<accession>A0A817QBY5</accession>
<sequence>MQKLFIVIALICFSLATAAPHHGRHHRHGSGHHHRPRRSDPGQATGGEHSEFLQYTSILGTGNTGDQYYWSPESTLRVSDKQNYFSKWF</sequence>